<evidence type="ECO:0000313" key="1">
    <source>
        <dbReference type="Proteomes" id="UP000829291"/>
    </source>
</evidence>
<evidence type="ECO:0000313" key="3">
    <source>
        <dbReference type="RefSeq" id="XP_046601181.1"/>
    </source>
</evidence>
<dbReference type="GeneID" id="107218306"/>
<proteinExistence type="predicted"/>
<evidence type="ECO:0000313" key="2">
    <source>
        <dbReference type="RefSeq" id="XP_046601180.1"/>
    </source>
</evidence>
<sequence>MHYQYMRTVKLISLSACVWVRNKRHSSGPPVKCGYCSWLIQGCPNILQHKCLEHYDEHVECLKVDENIVTLVPRPGVTESPSTEEVDDENVLCDELLIEAVSKRVFSNQQHLGRHHYK</sequence>
<protein>
    <submittedName>
        <fullName evidence="2 3">Uncharacterized protein LOC107218306</fullName>
    </submittedName>
</protein>
<dbReference type="Proteomes" id="UP000829291">
    <property type="component" value="Chromosome 7"/>
</dbReference>
<keyword evidence="1" id="KW-1185">Reference proteome</keyword>
<gene>
    <name evidence="2 3" type="primary">LOC107218306</name>
</gene>
<organism evidence="1 2">
    <name type="scientific">Neodiprion lecontei</name>
    <name type="common">Redheaded pine sawfly</name>
    <dbReference type="NCBI Taxonomy" id="441921"/>
    <lineage>
        <taxon>Eukaryota</taxon>
        <taxon>Metazoa</taxon>
        <taxon>Ecdysozoa</taxon>
        <taxon>Arthropoda</taxon>
        <taxon>Hexapoda</taxon>
        <taxon>Insecta</taxon>
        <taxon>Pterygota</taxon>
        <taxon>Neoptera</taxon>
        <taxon>Endopterygota</taxon>
        <taxon>Hymenoptera</taxon>
        <taxon>Tenthredinoidea</taxon>
        <taxon>Diprionidae</taxon>
        <taxon>Diprioninae</taxon>
        <taxon>Neodiprion</taxon>
    </lineage>
</organism>
<name>A0ABM3GLS2_NEOLC</name>
<reference evidence="2 3" key="1">
    <citation type="submission" date="2025-05" db="UniProtKB">
        <authorList>
            <consortium name="RefSeq"/>
        </authorList>
    </citation>
    <scope>IDENTIFICATION</scope>
    <source>
        <tissue evidence="2 3">Thorax and Abdomen</tissue>
    </source>
</reference>
<accession>A0ABM3GLS2</accession>
<dbReference type="RefSeq" id="XP_046601181.1">
    <property type="nucleotide sequence ID" value="XM_046745225.1"/>
</dbReference>
<dbReference type="RefSeq" id="XP_046601180.1">
    <property type="nucleotide sequence ID" value="XM_046745224.1"/>
</dbReference>